<proteinExistence type="predicted"/>
<dbReference type="RefSeq" id="WP_136528947.1">
    <property type="nucleotide sequence ID" value="NZ_STGX01000004.1"/>
</dbReference>
<name>A0A4S8PP05_9ACTN</name>
<reference evidence="1 2" key="1">
    <citation type="journal article" date="2018" name="Int. J. Syst. Evol. Microbiol.">
        <title>Glycomyces paridis sp. nov., isolated from the medicinal plant Paris polyphylla.</title>
        <authorList>
            <person name="Fang X.M."/>
            <person name="Bai J.L."/>
            <person name="Su J."/>
            <person name="Zhao L.L."/>
            <person name="Liu H.Y."/>
            <person name="Ma B.P."/>
            <person name="Zhang Y.Q."/>
            <person name="Yu L.Y."/>
        </authorList>
    </citation>
    <scope>NUCLEOTIDE SEQUENCE [LARGE SCALE GENOMIC DNA]</scope>
    <source>
        <strain evidence="1 2">CPCC 204357</strain>
    </source>
</reference>
<comment type="caution">
    <text evidence="1">The sequence shown here is derived from an EMBL/GenBank/DDBJ whole genome shotgun (WGS) entry which is preliminary data.</text>
</comment>
<evidence type="ECO:0000313" key="2">
    <source>
        <dbReference type="Proteomes" id="UP000305792"/>
    </source>
</evidence>
<dbReference type="Proteomes" id="UP000305792">
    <property type="component" value="Unassembled WGS sequence"/>
</dbReference>
<gene>
    <name evidence="1" type="ORF">E9998_06770</name>
</gene>
<dbReference type="AlphaFoldDB" id="A0A4S8PP05"/>
<accession>A0A4S8PP05</accession>
<dbReference type="EMBL" id="STGX01000004">
    <property type="protein sequence ID" value="THV30074.1"/>
    <property type="molecule type" value="Genomic_DNA"/>
</dbReference>
<keyword evidence="2" id="KW-1185">Reference proteome</keyword>
<organism evidence="1 2">
    <name type="scientific">Glycomyces paridis</name>
    <dbReference type="NCBI Taxonomy" id="2126555"/>
    <lineage>
        <taxon>Bacteria</taxon>
        <taxon>Bacillati</taxon>
        <taxon>Actinomycetota</taxon>
        <taxon>Actinomycetes</taxon>
        <taxon>Glycomycetales</taxon>
        <taxon>Glycomycetaceae</taxon>
        <taxon>Glycomyces</taxon>
    </lineage>
</organism>
<dbReference type="OrthoDB" id="4559434at2"/>
<protein>
    <submittedName>
        <fullName evidence="1">Uncharacterized protein</fullName>
    </submittedName>
</protein>
<evidence type="ECO:0000313" key="1">
    <source>
        <dbReference type="EMBL" id="THV30074.1"/>
    </source>
</evidence>
<sequence length="187" mass="20925">MTGPLTIASLPARLAAKGYGSAHYSISVARRDAVAVIPDGQAWVVCPKFEGRMTAVGRFADEHEACAHVLRLLVEEEYRAHPDGAKANAPLQEYFARERIPVEERIRSLGVGTARFSIGEIRDDAWCLVDEDGRWLVFLMRGGRRTRRQDHRWDFAAAESALYFAIRRWRTEMLAAGATPEALAADR</sequence>